<dbReference type="PROSITE" id="PS51325">
    <property type="entry name" value="ALPHA_BOX"/>
    <property type="match status" value="1"/>
</dbReference>
<protein>
    <recommendedName>
        <fullName evidence="6">Alpha box domain-containing protein</fullName>
    </recommendedName>
</protein>
<proteinExistence type="inferred from homology"/>
<keyword evidence="3 5" id="KW-0804">Transcription</keyword>
<keyword evidence="4 5" id="KW-0539">Nucleus</keyword>
<organism evidence="7 8">
    <name type="scientific">Stereocaulon virgatum</name>
    <dbReference type="NCBI Taxonomy" id="373712"/>
    <lineage>
        <taxon>Eukaryota</taxon>
        <taxon>Fungi</taxon>
        <taxon>Dikarya</taxon>
        <taxon>Ascomycota</taxon>
        <taxon>Pezizomycotina</taxon>
        <taxon>Lecanoromycetes</taxon>
        <taxon>OSLEUM clade</taxon>
        <taxon>Lecanoromycetidae</taxon>
        <taxon>Lecanorales</taxon>
        <taxon>Lecanorineae</taxon>
        <taxon>Stereocaulaceae</taxon>
        <taxon>Stereocaulon</taxon>
    </lineage>
</organism>
<dbReference type="EMBL" id="JBEFKJ010000012">
    <property type="protein sequence ID" value="KAL2042929.1"/>
    <property type="molecule type" value="Genomic_DNA"/>
</dbReference>
<accession>A0ABR4AAM5</accession>
<evidence type="ECO:0000256" key="3">
    <source>
        <dbReference type="ARBA" id="ARBA00023163"/>
    </source>
</evidence>
<dbReference type="Proteomes" id="UP001590950">
    <property type="component" value="Unassembled WGS sequence"/>
</dbReference>
<gene>
    <name evidence="7" type="ORF">N7G274_003987</name>
</gene>
<keyword evidence="2 5" id="KW-0238">DNA-binding</keyword>
<evidence type="ECO:0000256" key="4">
    <source>
        <dbReference type="ARBA" id="ARBA00023242"/>
    </source>
</evidence>
<dbReference type="InterPro" id="IPR006856">
    <property type="entry name" value="MATalpha_HMGbox"/>
</dbReference>
<keyword evidence="8" id="KW-1185">Reference proteome</keyword>
<evidence type="ECO:0000256" key="5">
    <source>
        <dbReference type="RuleBase" id="RU003516"/>
    </source>
</evidence>
<comment type="caution">
    <text evidence="7">The sequence shown here is derived from an EMBL/GenBank/DDBJ whole genome shotgun (WGS) entry which is preliminary data.</text>
</comment>
<evidence type="ECO:0000313" key="7">
    <source>
        <dbReference type="EMBL" id="KAL2042929.1"/>
    </source>
</evidence>
<evidence type="ECO:0000256" key="1">
    <source>
        <dbReference type="ARBA" id="ARBA00023015"/>
    </source>
</evidence>
<reference evidence="7 8" key="1">
    <citation type="submission" date="2024-09" db="EMBL/GenBank/DDBJ databases">
        <title>Rethinking Asexuality: The Enigmatic Case of Functional Sexual Genes in Lepraria (Stereocaulaceae).</title>
        <authorList>
            <person name="Doellman M."/>
            <person name="Sun Y."/>
            <person name="Barcenas-Pena A."/>
            <person name="Lumbsch H.T."/>
            <person name="Grewe F."/>
        </authorList>
    </citation>
    <scope>NUCLEOTIDE SEQUENCE [LARGE SCALE GENOMIC DNA]</scope>
    <source>
        <strain evidence="7 8">Mercado 3170</strain>
    </source>
</reference>
<keyword evidence="1 5" id="KW-0805">Transcription regulation</keyword>
<comment type="subcellular location">
    <subcellularLocation>
        <location evidence="5">Nucleus</location>
    </subcellularLocation>
</comment>
<evidence type="ECO:0000256" key="2">
    <source>
        <dbReference type="ARBA" id="ARBA00023125"/>
    </source>
</evidence>
<comment type="similarity">
    <text evidence="5">Belongs to the MATALPHA1 family.</text>
</comment>
<feature type="domain" description="Alpha box" evidence="6">
    <location>
        <begin position="56"/>
        <end position="111"/>
    </location>
</feature>
<name>A0ABR4AAM5_9LECA</name>
<evidence type="ECO:0000259" key="6">
    <source>
        <dbReference type="PROSITE" id="PS51325"/>
    </source>
</evidence>
<evidence type="ECO:0000313" key="8">
    <source>
        <dbReference type="Proteomes" id="UP001590950"/>
    </source>
</evidence>
<dbReference type="Pfam" id="PF04769">
    <property type="entry name" value="MATalpha_HMGbox"/>
    <property type="match status" value="1"/>
</dbReference>
<sequence length="335" mass="37167">MSLTPAVQQLLNTLTPEEINTVLSKLTVPRSIMKVHDRAARGKSKKTVRVAPVVKINTRPLNSFIAFRSYYSSMFANFQQKQISGFVTSMWREDPFKAKWSIIAKSYSMVRDTKGKDHAPLNAFLAINGPLMDIIEPAQYLQTMGWNIAVAEDGQAILLRTATAINERSFTTNLSVNDLIRHSYQQGYFTGNLFDVLQSENEASMTMASSVQPITFSQATLIPNANDDDLDIVPQHDVKGLDGEEEVLGKMESVEDSTGELDLEPNDNIAVPETLNASALSAENYHLDGEWPYDVEFAPEAAASFTFDPYWGSQFDVFEMSGASWADLSDLNASI</sequence>